<dbReference type="STRING" id="1423751.FC38_GL000020"/>
<dbReference type="AlphaFoldDB" id="I7KP78"/>
<dbReference type="Gene3D" id="3.10.290.10">
    <property type="entry name" value="RNA-binding S4 domain"/>
    <property type="match status" value="1"/>
</dbReference>
<dbReference type="PATRIC" id="fig|1423751.3.peg.21"/>
<dbReference type="SMART" id="SM00363">
    <property type="entry name" value="S4"/>
    <property type="match status" value="1"/>
</dbReference>
<dbReference type="PROSITE" id="PS50889">
    <property type="entry name" value="S4"/>
    <property type="match status" value="1"/>
</dbReference>
<sequence length="265" mass="31024">MKEKSRAWFYQQYGKTKEIDDLIALYNQVEYHDNDLLTDFLDPGQIHILREIIGNEFFIDDFGGYPDAEKRRVYISERDSEIKPEDFQITAFEVEYANKFIQLRHSDILGSLANSGIELGTFGDIIHDESGRWQFFAKTELRPFFLEQIDRIGRNKVRIREVAGKEIIIPEDTSIEKDEIVSSLRLDSILAGISRLSRTKIKDVIEQGDVKLNWLETRNSNIIIKVDDIISLRHFGRIKVVEITTTRKGKFKVVLKHWQAKKRYN</sequence>
<dbReference type="InterPro" id="IPR040591">
    <property type="entry name" value="RqcP2_RBD"/>
</dbReference>
<dbReference type="CDD" id="cd00165">
    <property type="entry name" value="S4"/>
    <property type="match status" value="1"/>
</dbReference>
<reference evidence="4 6" key="2">
    <citation type="journal article" date="2015" name="Genome Announc.">
        <title>Expanding the biotechnology potential of lactobacilli through comparative genomics of 213 strains and associated genera.</title>
        <authorList>
            <person name="Sun Z."/>
            <person name="Harris H.M."/>
            <person name="McCann A."/>
            <person name="Guo C."/>
            <person name="Argimon S."/>
            <person name="Zhang W."/>
            <person name="Yang X."/>
            <person name="Jeffery I.B."/>
            <person name="Cooney J.C."/>
            <person name="Kagawa T.F."/>
            <person name="Liu W."/>
            <person name="Song Y."/>
            <person name="Salvetti E."/>
            <person name="Wrobel A."/>
            <person name="Rasinkangas P."/>
            <person name="Parkhill J."/>
            <person name="Rea M.C."/>
            <person name="O'Sullivan O."/>
            <person name="Ritari J."/>
            <person name="Douillard F.P."/>
            <person name="Paul Ross R."/>
            <person name="Yang R."/>
            <person name="Briner A.E."/>
            <person name="Felis G.E."/>
            <person name="de Vos W.M."/>
            <person name="Barrangou R."/>
            <person name="Klaenhammer T.R."/>
            <person name="Caufield P.W."/>
            <person name="Cui Y."/>
            <person name="Zhang H."/>
            <person name="O'Toole P.W."/>
        </authorList>
    </citation>
    <scope>NUCLEOTIDE SEQUENCE [LARGE SCALE GENOMIC DNA]</scope>
    <source>
        <strain evidence="4 6">DSM 23908</strain>
    </source>
</reference>
<evidence type="ECO:0000313" key="4">
    <source>
        <dbReference type="EMBL" id="KRN14729.1"/>
    </source>
</evidence>
<dbReference type="InterPro" id="IPR012677">
    <property type="entry name" value="Nucleotide-bd_a/b_plait_sf"/>
</dbReference>
<evidence type="ECO:0000313" key="3">
    <source>
        <dbReference type="EMBL" id="CCI87189.1"/>
    </source>
</evidence>
<proteinExistence type="predicted"/>
<evidence type="ECO:0000313" key="6">
    <source>
        <dbReference type="Proteomes" id="UP000051521"/>
    </source>
</evidence>
<evidence type="ECO:0000313" key="5">
    <source>
        <dbReference type="Proteomes" id="UP000009326"/>
    </source>
</evidence>
<dbReference type="OrthoDB" id="9812787at2"/>
<dbReference type="RefSeq" id="WP_008473351.1">
    <property type="nucleotide sequence ID" value="NZ_AYZO01000001.1"/>
</dbReference>
<dbReference type="Proteomes" id="UP000051521">
    <property type="component" value="Unassembled WGS sequence"/>
</dbReference>
<organism evidence="3 5">
    <name type="scientific">Lactobacillus gigeriorum DSM 23908 = CRBIP 24.85</name>
    <dbReference type="NCBI Taxonomy" id="1423751"/>
    <lineage>
        <taxon>Bacteria</taxon>
        <taxon>Bacillati</taxon>
        <taxon>Bacillota</taxon>
        <taxon>Bacilli</taxon>
        <taxon>Lactobacillales</taxon>
        <taxon>Lactobacillaceae</taxon>
        <taxon>Lactobacillus</taxon>
    </lineage>
</organism>
<dbReference type="PANTHER" id="PTHR13633:SF3">
    <property type="entry name" value="MITOCHONDRIAL TRANSCRIPTION RESCUE FACTOR 1"/>
    <property type="match status" value="1"/>
</dbReference>
<accession>I7KP78</accession>
<dbReference type="SUPFAM" id="SSF55174">
    <property type="entry name" value="Alpha-L RNA-binding motif"/>
    <property type="match status" value="1"/>
</dbReference>
<dbReference type="InterPro" id="IPR036986">
    <property type="entry name" value="S4_RNA-bd_sf"/>
</dbReference>
<evidence type="ECO:0000259" key="2">
    <source>
        <dbReference type="SMART" id="SM00363"/>
    </source>
</evidence>
<dbReference type="Gene3D" id="3.30.1370.160">
    <property type="match status" value="1"/>
</dbReference>
<evidence type="ECO:0000256" key="1">
    <source>
        <dbReference type="PROSITE-ProRule" id="PRU00182"/>
    </source>
</evidence>
<dbReference type="EMBL" id="CAKC01000059">
    <property type="protein sequence ID" value="CCI87189.1"/>
    <property type="molecule type" value="Genomic_DNA"/>
</dbReference>
<dbReference type="InterPro" id="IPR002942">
    <property type="entry name" value="S4_RNA-bd"/>
</dbReference>
<keyword evidence="6" id="KW-1185">Reference proteome</keyword>
<feature type="domain" description="RNA-binding S4" evidence="2">
    <location>
        <begin position="184"/>
        <end position="241"/>
    </location>
</feature>
<dbReference type="Proteomes" id="UP000009326">
    <property type="component" value="Unassembled WGS sequence"/>
</dbReference>
<gene>
    <name evidence="3" type="ORF">BN52_03255</name>
    <name evidence="4" type="ORF">FC38_GL000020</name>
</gene>
<protein>
    <submittedName>
        <fullName evidence="3">S4 domain protein</fullName>
    </submittedName>
</protein>
<dbReference type="Gene3D" id="3.30.70.330">
    <property type="match status" value="1"/>
</dbReference>
<comment type="caution">
    <text evidence="3">The sequence shown here is derived from an EMBL/GenBank/DDBJ whole genome shotgun (WGS) entry which is preliminary data.</text>
</comment>
<dbReference type="GO" id="GO:0003723">
    <property type="term" value="F:RNA binding"/>
    <property type="evidence" value="ECO:0007669"/>
    <property type="project" value="UniProtKB-KW"/>
</dbReference>
<dbReference type="EMBL" id="AYZO01000001">
    <property type="protein sequence ID" value="KRN14729.1"/>
    <property type="molecule type" value="Genomic_DNA"/>
</dbReference>
<dbReference type="PANTHER" id="PTHR13633">
    <property type="entry name" value="MITOCHONDRIAL TRANSCRIPTION RESCUE FACTOR 1"/>
    <property type="match status" value="1"/>
</dbReference>
<reference evidence="3 5" key="1">
    <citation type="submission" date="2012-06" db="EMBL/GenBank/DDBJ databases">
        <title>Draft genome sequence of Lactobacillus gigeriorum CRBIP 24.85T, isolated from chicken crop.</title>
        <authorList>
            <person name="Cousin S."/>
            <person name="Ma L."/>
            <person name="Creno S."/>
            <person name="Clermont D."/>
            <person name="Loux V."/>
            <person name="Bizet C."/>
            <person name="Bouchier C."/>
        </authorList>
    </citation>
    <scope>NUCLEOTIDE SEQUENCE [LARGE SCALE GENOMIC DNA]</scope>
    <source>
        <strain evidence="5">CRBIP 24.85T</strain>
        <strain evidence="3">Type strain: CRBIP 24.85</strain>
    </source>
</reference>
<dbReference type="Pfam" id="PF17774">
    <property type="entry name" value="YlmH_RBD"/>
    <property type="match status" value="1"/>
</dbReference>
<name>I7KP78_9LACO</name>
<keyword evidence="1" id="KW-0694">RNA-binding</keyword>